<dbReference type="Pfam" id="PF00512">
    <property type="entry name" value="HisKA"/>
    <property type="match status" value="1"/>
</dbReference>
<dbReference type="CDD" id="cd00082">
    <property type="entry name" value="HisKA"/>
    <property type="match status" value="1"/>
</dbReference>
<dbReference type="InterPro" id="IPR003594">
    <property type="entry name" value="HATPase_dom"/>
</dbReference>
<dbReference type="SUPFAM" id="SSF55874">
    <property type="entry name" value="ATPase domain of HSP90 chaperone/DNA topoisomerase II/histidine kinase"/>
    <property type="match status" value="1"/>
</dbReference>
<dbReference type="SMART" id="SM00388">
    <property type="entry name" value="HisKA"/>
    <property type="match status" value="1"/>
</dbReference>
<evidence type="ECO:0000256" key="10">
    <source>
        <dbReference type="SAM" id="Phobius"/>
    </source>
</evidence>
<dbReference type="SMART" id="SM00304">
    <property type="entry name" value="HAMP"/>
    <property type="match status" value="1"/>
</dbReference>
<dbReference type="EC" id="2.7.13.3" evidence="3"/>
<dbReference type="GO" id="GO:0005886">
    <property type="term" value="C:plasma membrane"/>
    <property type="evidence" value="ECO:0007669"/>
    <property type="project" value="TreeGrafter"/>
</dbReference>
<keyword evidence="5" id="KW-0808">Transferase</keyword>
<dbReference type="GO" id="GO:0000155">
    <property type="term" value="F:phosphorelay sensor kinase activity"/>
    <property type="evidence" value="ECO:0007669"/>
    <property type="project" value="InterPro"/>
</dbReference>
<evidence type="ECO:0000313" key="13">
    <source>
        <dbReference type="EMBL" id="BAQ68197.1"/>
    </source>
</evidence>
<dbReference type="eggNOG" id="COG2205">
    <property type="taxonomic scope" value="Bacteria"/>
</dbReference>
<dbReference type="PANTHER" id="PTHR45436:SF8">
    <property type="entry name" value="HISTIDINE KINASE"/>
    <property type="match status" value="1"/>
</dbReference>
<evidence type="ECO:0000256" key="7">
    <source>
        <dbReference type="ARBA" id="ARBA00022777"/>
    </source>
</evidence>
<dbReference type="EMBL" id="AP014800">
    <property type="protein sequence ID" value="BAQ68197.1"/>
    <property type="molecule type" value="Genomic_DNA"/>
</dbReference>
<comment type="catalytic activity">
    <reaction evidence="1">
        <text>ATP + protein L-histidine = ADP + protein N-phospho-L-histidine.</text>
        <dbReference type="EC" id="2.7.13.3"/>
    </reaction>
</comment>
<dbReference type="AlphaFoldDB" id="A0A0D6AZC6"/>
<dbReference type="InterPro" id="IPR036097">
    <property type="entry name" value="HisK_dim/P_sf"/>
</dbReference>
<evidence type="ECO:0000256" key="6">
    <source>
        <dbReference type="ARBA" id="ARBA00022692"/>
    </source>
</evidence>
<evidence type="ECO:0000256" key="8">
    <source>
        <dbReference type="ARBA" id="ARBA00022989"/>
    </source>
</evidence>
<dbReference type="KEGG" id="rsu:NHU_01032"/>
<dbReference type="Proteomes" id="UP000064912">
    <property type="component" value="Chromosome"/>
</dbReference>
<dbReference type="PROSITE" id="PS50109">
    <property type="entry name" value="HIS_KIN"/>
    <property type="match status" value="1"/>
</dbReference>
<evidence type="ECO:0000313" key="14">
    <source>
        <dbReference type="Proteomes" id="UP000064912"/>
    </source>
</evidence>
<dbReference type="PROSITE" id="PS50885">
    <property type="entry name" value="HAMP"/>
    <property type="match status" value="1"/>
</dbReference>
<dbReference type="InterPro" id="IPR050428">
    <property type="entry name" value="TCS_sensor_his_kinase"/>
</dbReference>
<feature type="transmembrane region" description="Helical" evidence="10">
    <location>
        <begin position="153"/>
        <end position="176"/>
    </location>
</feature>
<dbReference type="PATRIC" id="fig|35806.4.peg.1056"/>
<sequence length="464" mass="48764">MTTRAVSLRHLIRSTPVRQALVLVAVVALANLMSLGGAYLTLRADLVRAIRADLAGDLASFEISATPAALSAIVQARARATDPAKKVTVFLPPGGRQVGNARAILRAGGDIRLVPGPHPLGAAGYLHETRRLAGGLLIVAESLGPIAELRRTFLSLLAFSLGPTVLISLGVGVLLARRSARRVDGIEDTLDRLSVGDLSARLPPDPAPADDLSRIGAGVNRLAARQEAATEALRQVTADIAHDLRTPLQRISVLIQDLRARLPDESEPAELADRASAEVDRAVSVFRAMLEIAQIEGGQASARVQPFDLGLTVRQVVELYQPSVEDAGHCLTLDCPGTGPTVRGEPSLIAQALANLIENALRHTPEGSRIDIAVSADPPGLSVADDGPGVPEAERDKVLRRLYRLERSRTTPGHGLGLSLVAAIAGLHDASLTLEDNAPGLRVRLVFPPEPGGLAATGSSDPTR</sequence>
<keyword evidence="6 10" id="KW-0812">Transmembrane</keyword>
<name>A0A0D6AZC6_RHOSU</name>
<keyword evidence="7 13" id="KW-0418">Kinase</keyword>
<organism evidence="13 14">
    <name type="scientific">Rhodovulum sulfidophilum</name>
    <name type="common">Rhodobacter sulfidophilus</name>
    <dbReference type="NCBI Taxonomy" id="35806"/>
    <lineage>
        <taxon>Bacteria</taxon>
        <taxon>Pseudomonadati</taxon>
        <taxon>Pseudomonadota</taxon>
        <taxon>Alphaproteobacteria</taxon>
        <taxon>Rhodobacterales</taxon>
        <taxon>Paracoccaceae</taxon>
        <taxon>Rhodovulum</taxon>
    </lineage>
</organism>
<keyword evidence="8 10" id="KW-1133">Transmembrane helix</keyword>
<comment type="subcellular location">
    <subcellularLocation>
        <location evidence="2">Membrane</location>
    </subcellularLocation>
</comment>
<evidence type="ECO:0000256" key="4">
    <source>
        <dbReference type="ARBA" id="ARBA00022553"/>
    </source>
</evidence>
<dbReference type="Gene3D" id="1.10.287.130">
    <property type="match status" value="1"/>
</dbReference>
<feature type="domain" description="Histidine kinase" evidence="11">
    <location>
        <begin position="239"/>
        <end position="451"/>
    </location>
</feature>
<evidence type="ECO:0000256" key="2">
    <source>
        <dbReference type="ARBA" id="ARBA00004370"/>
    </source>
</evidence>
<evidence type="ECO:0000256" key="9">
    <source>
        <dbReference type="ARBA" id="ARBA00023012"/>
    </source>
</evidence>
<proteinExistence type="predicted"/>
<keyword evidence="9" id="KW-0902">Two-component regulatory system</keyword>
<dbReference type="Gene3D" id="6.10.340.10">
    <property type="match status" value="1"/>
</dbReference>
<keyword evidence="4" id="KW-0597">Phosphoprotein</keyword>
<dbReference type="SUPFAM" id="SSF47384">
    <property type="entry name" value="Homodimeric domain of signal transducing histidine kinase"/>
    <property type="match status" value="1"/>
</dbReference>
<dbReference type="InterPro" id="IPR003660">
    <property type="entry name" value="HAMP_dom"/>
</dbReference>
<dbReference type="Gene3D" id="3.30.565.10">
    <property type="entry name" value="Histidine kinase-like ATPase, C-terminal domain"/>
    <property type="match status" value="1"/>
</dbReference>
<dbReference type="InterPro" id="IPR036890">
    <property type="entry name" value="HATPase_C_sf"/>
</dbReference>
<reference evidence="13 14" key="1">
    <citation type="submission" date="2015-02" db="EMBL/GenBank/DDBJ databases">
        <title>Genome sequene of Rhodovulum sulfidophilum DSM 2351.</title>
        <authorList>
            <person name="Nagao N."/>
        </authorList>
    </citation>
    <scope>NUCLEOTIDE SEQUENCE [LARGE SCALE GENOMIC DNA]</scope>
    <source>
        <strain evidence="13 14">DSM 2351</strain>
    </source>
</reference>
<evidence type="ECO:0000256" key="3">
    <source>
        <dbReference type="ARBA" id="ARBA00012438"/>
    </source>
</evidence>
<protein>
    <recommendedName>
        <fullName evidence="3">histidine kinase</fullName>
        <ecNumber evidence="3">2.7.13.3</ecNumber>
    </recommendedName>
</protein>
<dbReference type="PANTHER" id="PTHR45436">
    <property type="entry name" value="SENSOR HISTIDINE KINASE YKOH"/>
    <property type="match status" value="1"/>
</dbReference>
<accession>A0A0D6AZC6</accession>
<evidence type="ECO:0000256" key="5">
    <source>
        <dbReference type="ARBA" id="ARBA00022679"/>
    </source>
</evidence>
<dbReference type="InterPro" id="IPR005467">
    <property type="entry name" value="His_kinase_dom"/>
</dbReference>
<evidence type="ECO:0000259" key="11">
    <source>
        <dbReference type="PROSITE" id="PS50109"/>
    </source>
</evidence>
<gene>
    <name evidence="13" type="ORF">NHU_01032</name>
</gene>
<dbReference type="Pfam" id="PF02518">
    <property type="entry name" value="HATPase_c"/>
    <property type="match status" value="1"/>
</dbReference>
<feature type="transmembrane region" description="Helical" evidence="10">
    <location>
        <begin position="20"/>
        <end position="42"/>
    </location>
</feature>
<evidence type="ECO:0000256" key="1">
    <source>
        <dbReference type="ARBA" id="ARBA00000085"/>
    </source>
</evidence>
<evidence type="ECO:0000259" key="12">
    <source>
        <dbReference type="PROSITE" id="PS50885"/>
    </source>
</evidence>
<feature type="domain" description="HAMP" evidence="12">
    <location>
        <begin position="177"/>
        <end position="231"/>
    </location>
</feature>
<dbReference type="InterPro" id="IPR003661">
    <property type="entry name" value="HisK_dim/P_dom"/>
</dbReference>
<dbReference type="SMART" id="SM00387">
    <property type="entry name" value="HATPase_c"/>
    <property type="match status" value="1"/>
</dbReference>
<keyword evidence="10" id="KW-0472">Membrane</keyword>